<dbReference type="RefSeq" id="WP_304378536.1">
    <property type="nucleotide sequence ID" value="NZ_JAUOZU010000019.1"/>
</dbReference>
<name>A0ABT8YS85_9HYPH</name>
<accession>A0ABT8YS85</accession>
<evidence type="ECO:0000256" key="1">
    <source>
        <dbReference type="ARBA" id="ARBA00010613"/>
    </source>
</evidence>
<reference evidence="3" key="1">
    <citation type="journal article" date="2015" name="Int. J. Syst. Evol. Microbiol.">
        <title>Rhizobium alvei sp. nov., isolated from a freshwater river.</title>
        <authorList>
            <person name="Sheu S.Y."/>
            <person name="Huang H.W."/>
            <person name="Young C.C."/>
            <person name="Chen W.M."/>
        </authorList>
    </citation>
    <scope>NUCLEOTIDE SEQUENCE</scope>
    <source>
        <strain evidence="3">TNR-22</strain>
    </source>
</reference>
<dbReference type="PROSITE" id="PS01227">
    <property type="entry name" value="UPF0012"/>
    <property type="match status" value="1"/>
</dbReference>
<keyword evidence="3" id="KW-0378">Hydrolase</keyword>
<comment type="caution">
    <text evidence="3">The sequence shown here is derived from an EMBL/GenBank/DDBJ whole genome shotgun (WGS) entry which is preliminary data.</text>
</comment>
<proteinExistence type="inferred from homology"/>
<keyword evidence="4" id="KW-1185">Reference proteome</keyword>
<dbReference type="Gene3D" id="3.60.110.10">
    <property type="entry name" value="Carbon-nitrogen hydrolase"/>
    <property type="match status" value="1"/>
</dbReference>
<feature type="domain" description="CN hydrolase" evidence="2">
    <location>
        <begin position="12"/>
        <end position="239"/>
    </location>
</feature>
<dbReference type="PROSITE" id="PS50263">
    <property type="entry name" value="CN_HYDROLASE"/>
    <property type="match status" value="1"/>
</dbReference>
<dbReference type="Proteomes" id="UP001174932">
    <property type="component" value="Unassembled WGS sequence"/>
</dbReference>
<comment type="similarity">
    <text evidence="1">Belongs to the carbon-nitrogen hydrolase superfamily. NIT1/NIT2 family.</text>
</comment>
<gene>
    <name evidence="3" type="ORF">Q4481_21865</name>
</gene>
<dbReference type="Pfam" id="PF00795">
    <property type="entry name" value="CN_hydrolase"/>
    <property type="match status" value="1"/>
</dbReference>
<organism evidence="3 4">
    <name type="scientific">Rhizobium alvei</name>
    <dbReference type="NCBI Taxonomy" id="1132659"/>
    <lineage>
        <taxon>Bacteria</taxon>
        <taxon>Pseudomonadati</taxon>
        <taxon>Pseudomonadota</taxon>
        <taxon>Alphaproteobacteria</taxon>
        <taxon>Hyphomicrobiales</taxon>
        <taxon>Rhizobiaceae</taxon>
        <taxon>Rhizobium/Agrobacterium group</taxon>
        <taxon>Rhizobium</taxon>
    </lineage>
</organism>
<dbReference type="InterPro" id="IPR003010">
    <property type="entry name" value="C-N_Hydrolase"/>
</dbReference>
<dbReference type="SUPFAM" id="SSF56317">
    <property type="entry name" value="Carbon-nitrogen hydrolase"/>
    <property type="match status" value="1"/>
</dbReference>
<dbReference type="PANTHER" id="PTHR23088:SF27">
    <property type="entry name" value="DEAMINATED GLUTATHIONE AMIDASE"/>
    <property type="match status" value="1"/>
</dbReference>
<dbReference type="InterPro" id="IPR036526">
    <property type="entry name" value="C-N_Hydrolase_sf"/>
</dbReference>
<reference evidence="3" key="2">
    <citation type="submission" date="2023-07" db="EMBL/GenBank/DDBJ databases">
        <authorList>
            <person name="Shen H."/>
        </authorList>
    </citation>
    <scope>NUCLEOTIDE SEQUENCE</scope>
    <source>
        <strain evidence="3">TNR-22</strain>
    </source>
</reference>
<evidence type="ECO:0000313" key="3">
    <source>
        <dbReference type="EMBL" id="MDO6966612.1"/>
    </source>
</evidence>
<dbReference type="GO" id="GO:0016787">
    <property type="term" value="F:hydrolase activity"/>
    <property type="evidence" value="ECO:0007669"/>
    <property type="project" value="UniProtKB-KW"/>
</dbReference>
<evidence type="ECO:0000313" key="4">
    <source>
        <dbReference type="Proteomes" id="UP001174932"/>
    </source>
</evidence>
<protein>
    <submittedName>
        <fullName evidence="3">Carbon-nitrogen hydrolase family protein</fullName>
    </submittedName>
</protein>
<sequence length="293" mass="31913">MAGLQARESERFLVAGVQMPISYRQDNIPSMCAKVAETMALFPGTDMIVFSELAMHGPLETQISPDPSKDIAQFQHLAEKHGVWIVPGSMYVRREDKIFNHAVVIGPDGSIQGRYDKIFPFQPFETGVSAGASVLAFDVPGVGRFGLSICYDIWFPEIMRALTSEGVEVLIHPTLTGTTDRAAENAISKATAAMFQCYVVDVNGLDGGGNGRSLVADPSGNAAYQAGQVAEIFPVMLDLGLVRQARRDGANGLGQVLKSWRDREIDFDVYRPGQRSAYLDSLGPLEPMKKRNS</sequence>
<dbReference type="CDD" id="cd07197">
    <property type="entry name" value="nitrilase"/>
    <property type="match status" value="1"/>
</dbReference>
<evidence type="ECO:0000259" key="2">
    <source>
        <dbReference type="PROSITE" id="PS50263"/>
    </source>
</evidence>
<dbReference type="InterPro" id="IPR001110">
    <property type="entry name" value="UPF0012_CS"/>
</dbReference>
<dbReference type="EMBL" id="JAUOZU010000019">
    <property type="protein sequence ID" value="MDO6966612.1"/>
    <property type="molecule type" value="Genomic_DNA"/>
</dbReference>
<dbReference type="PANTHER" id="PTHR23088">
    <property type="entry name" value="NITRILASE-RELATED"/>
    <property type="match status" value="1"/>
</dbReference>